<gene>
    <name evidence="1" type="ORF">H9K76_22325</name>
</gene>
<sequence>MQQVTMTAFTTHFCKSWLRELKPRSRMLASCLQVLLLAATLAFLALPASHAQQHSNQAPGEIKDFRLTESSEGLLLTTTMRFDLPEQVEDALYKGIAMYFVAEAQVVRERWYWSDRMVAQATRHMRLSYQPLTRRWRLSQSSTPFSDSGLGVSLGQNFDELGDALAVMQRITRWSVAPADALDGSGQQILHFQFRLDMSQLPRPLQLSTVGRSGWNLLLSRSVRLTGNTVESEK</sequence>
<reference evidence="1 2" key="1">
    <citation type="submission" date="2020-08" db="EMBL/GenBank/DDBJ databases">
        <title>Genome sequence of Diaphorobacter ruginosibacter DSM 27467T.</title>
        <authorList>
            <person name="Hyun D.-W."/>
            <person name="Bae J.-W."/>
        </authorList>
    </citation>
    <scope>NUCLEOTIDE SEQUENCE [LARGE SCALE GENOMIC DNA]</scope>
    <source>
        <strain evidence="1 2">DSM 27467</strain>
    </source>
</reference>
<dbReference type="Proteomes" id="UP000515811">
    <property type="component" value="Chromosome"/>
</dbReference>
<evidence type="ECO:0000313" key="1">
    <source>
        <dbReference type="EMBL" id="QNN57165.1"/>
    </source>
</evidence>
<dbReference type="InterPro" id="IPR025500">
    <property type="entry name" value="DUF4390"/>
</dbReference>
<keyword evidence="2" id="KW-1185">Reference proteome</keyword>
<accession>A0A7G9RNJ0</accession>
<protein>
    <submittedName>
        <fullName evidence="1">DUF4390 domain-containing protein</fullName>
    </submittedName>
</protein>
<evidence type="ECO:0000313" key="2">
    <source>
        <dbReference type="Proteomes" id="UP000515811"/>
    </source>
</evidence>
<dbReference type="KEGG" id="drg:H9K76_22325"/>
<dbReference type="AlphaFoldDB" id="A0A7G9RNJ0"/>
<organism evidence="1 2">
    <name type="scientific">Diaphorobacter ruginosibacter</name>
    <dbReference type="NCBI Taxonomy" id="1715720"/>
    <lineage>
        <taxon>Bacteria</taxon>
        <taxon>Pseudomonadati</taxon>
        <taxon>Pseudomonadota</taxon>
        <taxon>Betaproteobacteria</taxon>
        <taxon>Burkholderiales</taxon>
        <taxon>Comamonadaceae</taxon>
        <taxon>Diaphorobacter</taxon>
    </lineage>
</organism>
<dbReference type="EMBL" id="CP060714">
    <property type="protein sequence ID" value="QNN57165.1"/>
    <property type="molecule type" value="Genomic_DNA"/>
</dbReference>
<dbReference type="Pfam" id="PF14334">
    <property type="entry name" value="DUF4390"/>
    <property type="match status" value="1"/>
</dbReference>
<proteinExistence type="predicted"/>
<name>A0A7G9RNJ0_9BURK</name>